<evidence type="ECO:0000313" key="3">
    <source>
        <dbReference type="EMBL" id="KAF2723528.1"/>
    </source>
</evidence>
<evidence type="ECO:0000256" key="1">
    <source>
        <dbReference type="SAM" id="MobiDB-lite"/>
    </source>
</evidence>
<accession>A0A9P4QAB5</accession>
<dbReference type="InterPro" id="IPR053169">
    <property type="entry name" value="MUG_Protein"/>
</dbReference>
<protein>
    <submittedName>
        <fullName evidence="3">Glycoside hydrolase family 76 protein</fullName>
    </submittedName>
</protein>
<proteinExistence type="predicted"/>
<dbReference type="Pfam" id="PF03663">
    <property type="entry name" value="Glyco_hydro_76"/>
    <property type="match status" value="1"/>
</dbReference>
<evidence type="ECO:0000313" key="4">
    <source>
        <dbReference type="Proteomes" id="UP000799441"/>
    </source>
</evidence>
<dbReference type="AlphaFoldDB" id="A0A9P4QAB5"/>
<feature type="region of interest" description="Disordered" evidence="1">
    <location>
        <begin position="519"/>
        <end position="554"/>
    </location>
</feature>
<dbReference type="GO" id="GO:0016787">
    <property type="term" value="F:hydrolase activity"/>
    <property type="evidence" value="ECO:0007669"/>
    <property type="project" value="UniProtKB-KW"/>
</dbReference>
<feature type="signal peptide" evidence="2">
    <location>
        <begin position="1"/>
        <end position="28"/>
    </location>
</feature>
<dbReference type="EMBL" id="MU003776">
    <property type="protein sequence ID" value="KAF2723528.1"/>
    <property type="molecule type" value="Genomic_DNA"/>
</dbReference>
<keyword evidence="2" id="KW-0732">Signal</keyword>
<dbReference type="InterPro" id="IPR005198">
    <property type="entry name" value="Glyco_hydro_76"/>
</dbReference>
<organism evidence="3 4">
    <name type="scientific">Polychaeton citri CBS 116435</name>
    <dbReference type="NCBI Taxonomy" id="1314669"/>
    <lineage>
        <taxon>Eukaryota</taxon>
        <taxon>Fungi</taxon>
        <taxon>Dikarya</taxon>
        <taxon>Ascomycota</taxon>
        <taxon>Pezizomycotina</taxon>
        <taxon>Dothideomycetes</taxon>
        <taxon>Dothideomycetidae</taxon>
        <taxon>Capnodiales</taxon>
        <taxon>Capnodiaceae</taxon>
        <taxon>Polychaeton</taxon>
    </lineage>
</organism>
<dbReference type="GO" id="GO:0005975">
    <property type="term" value="P:carbohydrate metabolic process"/>
    <property type="evidence" value="ECO:0007669"/>
    <property type="project" value="InterPro"/>
</dbReference>
<reference evidence="3" key="1">
    <citation type="journal article" date="2020" name="Stud. Mycol.">
        <title>101 Dothideomycetes genomes: a test case for predicting lifestyles and emergence of pathogens.</title>
        <authorList>
            <person name="Haridas S."/>
            <person name="Albert R."/>
            <person name="Binder M."/>
            <person name="Bloem J."/>
            <person name="Labutti K."/>
            <person name="Salamov A."/>
            <person name="Andreopoulos B."/>
            <person name="Baker S."/>
            <person name="Barry K."/>
            <person name="Bills G."/>
            <person name="Bluhm B."/>
            <person name="Cannon C."/>
            <person name="Castanera R."/>
            <person name="Culley D."/>
            <person name="Daum C."/>
            <person name="Ezra D."/>
            <person name="Gonzalez J."/>
            <person name="Henrissat B."/>
            <person name="Kuo A."/>
            <person name="Liang C."/>
            <person name="Lipzen A."/>
            <person name="Lutzoni F."/>
            <person name="Magnuson J."/>
            <person name="Mondo S."/>
            <person name="Nolan M."/>
            <person name="Ohm R."/>
            <person name="Pangilinan J."/>
            <person name="Park H.-J."/>
            <person name="Ramirez L."/>
            <person name="Alfaro M."/>
            <person name="Sun H."/>
            <person name="Tritt A."/>
            <person name="Yoshinaga Y."/>
            <person name="Zwiers L.-H."/>
            <person name="Turgeon B."/>
            <person name="Goodwin S."/>
            <person name="Spatafora J."/>
            <person name="Crous P."/>
            <person name="Grigoriev I."/>
        </authorList>
    </citation>
    <scope>NUCLEOTIDE SEQUENCE</scope>
    <source>
        <strain evidence="3">CBS 116435</strain>
    </source>
</reference>
<keyword evidence="4" id="KW-1185">Reference proteome</keyword>
<feature type="chain" id="PRO_5040189194" evidence="2">
    <location>
        <begin position="29"/>
        <end position="572"/>
    </location>
</feature>
<dbReference type="OrthoDB" id="4104179at2759"/>
<evidence type="ECO:0000256" key="2">
    <source>
        <dbReference type="SAM" id="SignalP"/>
    </source>
</evidence>
<feature type="non-terminal residue" evidence="3">
    <location>
        <position position="572"/>
    </location>
</feature>
<dbReference type="PANTHER" id="PTHR47791">
    <property type="entry name" value="MEIOTICALLY UP-REGULATED GENE 191 PROTEIN"/>
    <property type="match status" value="1"/>
</dbReference>
<dbReference type="PANTHER" id="PTHR47791:SF2">
    <property type="entry name" value="ENDO MANNANASE, GH76 FAMILY (EUROFUNG)"/>
    <property type="match status" value="1"/>
</dbReference>
<keyword evidence="3" id="KW-0378">Hydrolase</keyword>
<dbReference type="InterPro" id="IPR008928">
    <property type="entry name" value="6-hairpin_glycosidase_sf"/>
</dbReference>
<dbReference type="Gene3D" id="1.50.10.20">
    <property type="match status" value="1"/>
</dbReference>
<dbReference type="Proteomes" id="UP000799441">
    <property type="component" value="Unassembled WGS sequence"/>
</dbReference>
<feature type="compositionally biased region" description="Polar residues" evidence="1">
    <location>
        <begin position="527"/>
        <end position="542"/>
    </location>
</feature>
<sequence>MMRGFRPDLILSQPGLLTLSLLFVSTVAHDTLQAWLPGQPASEHPLARDDAPASVRGSHAYADHDLLLYSNDTLSNLRSALDVMQSSWFEVWLGTWPTAIDWTAAVINTHLVSSLATLSKANGDSPVERVNESGVDNEINRYFTHNVAYYFGEDYFSLRLEAYDDMLWVVLGWLESIKFIQSHGRLRDSTARWHGTQWTDAFAHRAHVFYEISTHGWDTSLCGGGMVWSPHLGPYKNAITNELYIAASVGMYLHFPGDQNESPYLVSQRRLPNYDLEPARPHEMRFLNAAVDAYDWLKNSHMINEDGLYTDGFHIHGWRSPEQPGTGRCDERSEDVFTYNQGVILGGLRGLWESTGNTSYLTDGHELIRNVIAATNWDIDEAAPSENEDWAGLGRRGVLEERCDPRGDCSQDSQTFKGIYFHYLRLFCEPLPLVPVFPDISHSADSSLAGLHRRSCIEYTPWVKHNAENALTTRDEYGHFGGWWAANINDEIDTSQTDRPLDYHNERWQNCKRNSKSEVISRHFSEPKNQGSVKSSQVISKSDLNDRGPGRTVETQSGGVALLKCLWELLYL</sequence>
<gene>
    <name evidence="3" type="ORF">K431DRAFT_282972</name>
</gene>
<name>A0A9P4QAB5_9PEZI</name>
<dbReference type="SUPFAM" id="SSF48208">
    <property type="entry name" value="Six-hairpin glycosidases"/>
    <property type="match status" value="1"/>
</dbReference>
<comment type="caution">
    <text evidence="3">The sequence shown here is derived from an EMBL/GenBank/DDBJ whole genome shotgun (WGS) entry which is preliminary data.</text>
</comment>